<keyword evidence="2" id="KW-1185">Reference proteome</keyword>
<organism evidence="1 2">
    <name type="scientific">Actinophytocola algeriensis</name>
    <dbReference type="NCBI Taxonomy" id="1768010"/>
    <lineage>
        <taxon>Bacteria</taxon>
        <taxon>Bacillati</taxon>
        <taxon>Actinomycetota</taxon>
        <taxon>Actinomycetes</taxon>
        <taxon>Pseudonocardiales</taxon>
        <taxon>Pseudonocardiaceae</taxon>
    </lineage>
</organism>
<evidence type="ECO:0000313" key="1">
    <source>
        <dbReference type="EMBL" id="MBB4904754.1"/>
    </source>
</evidence>
<gene>
    <name evidence="1" type="ORF">FHR82_000964</name>
</gene>
<dbReference type="AlphaFoldDB" id="A0A7W7VC62"/>
<protein>
    <submittedName>
        <fullName evidence="1">AcrR family transcriptional regulator</fullName>
    </submittedName>
</protein>
<dbReference type="EMBL" id="JACHJQ010000001">
    <property type="protein sequence ID" value="MBB4904754.1"/>
    <property type="molecule type" value="Genomic_DNA"/>
</dbReference>
<evidence type="ECO:0000313" key="2">
    <source>
        <dbReference type="Proteomes" id="UP000520767"/>
    </source>
</evidence>
<dbReference type="RefSeq" id="WP_225943948.1">
    <property type="nucleotide sequence ID" value="NZ_JACHJQ010000001.1"/>
</dbReference>
<proteinExistence type="predicted"/>
<dbReference type="Proteomes" id="UP000520767">
    <property type="component" value="Unassembled WGS sequence"/>
</dbReference>
<accession>A0A7W7VC62</accession>
<comment type="caution">
    <text evidence="1">The sequence shown here is derived from an EMBL/GenBank/DDBJ whole genome shotgun (WGS) entry which is preliminary data.</text>
</comment>
<sequence length="162" mass="17968">MTEITQGATMGWQDFYARRDALNAAIAQGELRTSDAFPDEHELLLALHHRWTQRLTARVELAELDHDDPVDAVGAAWRRTAEDNPELRALLDAHADNLALRQLIDAEHRMLARTAGLTEPGDSQTEEAAIGAAFVALQRTAPASAPRRNPVERLFRRLVTSA</sequence>
<name>A0A7W7VC62_9PSEU</name>
<reference evidence="1 2" key="1">
    <citation type="submission" date="2020-08" db="EMBL/GenBank/DDBJ databases">
        <title>Genomic Encyclopedia of Type Strains, Phase III (KMG-III): the genomes of soil and plant-associated and newly described type strains.</title>
        <authorList>
            <person name="Whitman W."/>
        </authorList>
    </citation>
    <scope>NUCLEOTIDE SEQUENCE [LARGE SCALE GENOMIC DNA]</scope>
    <source>
        <strain evidence="1 2">CECT 8960</strain>
    </source>
</reference>
<dbReference type="Gene3D" id="1.10.357.10">
    <property type="entry name" value="Tetracycline Repressor, domain 2"/>
    <property type="match status" value="1"/>
</dbReference>